<evidence type="ECO:0000256" key="1">
    <source>
        <dbReference type="SAM" id="Coils"/>
    </source>
</evidence>
<dbReference type="EMBL" id="AP026073">
    <property type="protein sequence ID" value="BDM70579.1"/>
    <property type="molecule type" value="Genomic_DNA"/>
</dbReference>
<reference evidence="2" key="1">
    <citation type="submission" date="2022-06" db="EMBL/GenBank/DDBJ databases">
        <title>Complete genome sequence of Streptomyces nigrescens HEK616.</title>
        <authorList>
            <person name="Asamizu S."/>
            <person name="Onaka H."/>
        </authorList>
    </citation>
    <scope>NUCLEOTIDE SEQUENCE</scope>
    <source>
        <strain evidence="2">HEK616</strain>
    </source>
</reference>
<gene>
    <name evidence="2" type="ORF">HEK616_40660</name>
</gene>
<evidence type="ECO:0000313" key="3">
    <source>
        <dbReference type="Proteomes" id="UP001059597"/>
    </source>
</evidence>
<organism evidence="2 3">
    <name type="scientific">Streptomyces nigrescens</name>
    <dbReference type="NCBI Taxonomy" id="1920"/>
    <lineage>
        <taxon>Bacteria</taxon>
        <taxon>Bacillati</taxon>
        <taxon>Actinomycetota</taxon>
        <taxon>Actinomycetes</taxon>
        <taxon>Kitasatosporales</taxon>
        <taxon>Streptomycetaceae</taxon>
        <taxon>Streptomyces</taxon>
    </lineage>
</organism>
<dbReference type="Proteomes" id="UP001059597">
    <property type="component" value="Chromosome"/>
</dbReference>
<feature type="coiled-coil region" evidence="1">
    <location>
        <begin position="76"/>
        <end position="105"/>
    </location>
</feature>
<protein>
    <submittedName>
        <fullName evidence="2">Uncharacterized protein</fullName>
    </submittedName>
</protein>
<keyword evidence="1" id="KW-0175">Coiled coil</keyword>
<evidence type="ECO:0000313" key="2">
    <source>
        <dbReference type="EMBL" id="BDM70579.1"/>
    </source>
</evidence>
<sequence>MMANWSAMVEARDAEIAQLRDLLRAENGRANAAIDREQAAEQHAEELGEARDRYRLAWLSARRRDGENSLHATEALELKDQEIARLRAELQRARLEESRESLRATPRLEYMGADEDGEVWRLADDS</sequence>
<accession>A0ABM7ZW33</accession>
<proteinExistence type="predicted"/>
<keyword evidence="3" id="KW-1185">Reference proteome</keyword>
<name>A0ABM7ZW33_STRNI</name>